<feature type="transmembrane region" description="Helical" evidence="14">
    <location>
        <begin position="75"/>
        <end position="93"/>
    </location>
</feature>
<keyword evidence="9 14" id="KW-1133">Transmembrane helix</keyword>
<keyword evidence="8" id="KW-0249">Electron transport</keyword>
<gene>
    <name evidence="16" type="ORF">HNQ53_001211</name>
</gene>
<evidence type="ECO:0000256" key="13">
    <source>
        <dbReference type="SAM" id="MobiDB-lite"/>
    </source>
</evidence>
<keyword evidence="3" id="KW-0813">Transport</keyword>
<evidence type="ECO:0000256" key="8">
    <source>
        <dbReference type="ARBA" id="ARBA00022982"/>
    </source>
</evidence>
<evidence type="ECO:0000313" key="17">
    <source>
        <dbReference type="Proteomes" id="UP000563601"/>
    </source>
</evidence>
<dbReference type="PANTHER" id="PTHR30529">
    <property type="entry name" value="CYTOCHROME B561"/>
    <property type="match status" value="1"/>
</dbReference>
<comment type="similarity">
    <text evidence="12">Belongs to the cytochrome b561 family.</text>
</comment>
<comment type="cofactor">
    <cofactor evidence="1">
        <name>heme b</name>
        <dbReference type="ChEBI" id="CHEBI:60344"/>
    </cofactor>
</comment>
<dbReference type="Pfam" id="PF01292">
    <property type="entry name" value="Ni_hydr_CYTB"/>
    <property type="match status" value="1"/>
</dbReference>
<protein>
    <submittedName>
        <fullName evidence="16">Cytochrome b561</fullName>
    </submittedName>
</protein>
<dbReference type="PANTHER" id="PTHR30529:SF1">
    <property type="entry name" value="CYTOCHROME B561 HOMOLOG 2"/>
    <property type="match status" value="1"/>
</dbReference>
<dbReference type="GO" id="GO:0046872">
    <property type="term" value="F:metal ion binding"/>
    <property type="evidence" value="ECO:0007669"/>
    <property type="project" value="UniProtKB-KW"/>
</dbReference>
<keyword evidence="11 14" id="KW-0472">Membrane</keyword>
<dbReference type="InterPro" id="IPR011577">
    <property type="entry name" value="Cyt_b561_bac/Ni-Hgenase"/>
</dbReference>
<comment type="caution">
    <text evidence="16">The sequence shown here is derived from an EMBL/GenBank/DDBJ whole genome shotgun (WGS) entry which is preliminary data.</text>
</comment>
<evidence type="ECO:0000256" key="5">
    <source>
        <dbReference type="ARBA" id="ARBA00022617"/>
    </source>
</evidence>
<feature type="transmembrane region" description="Helical" evidence="14">
    <location>
        <begin position="36"/>
        <end position="60"/>
    </location>
</feature>
<dbReference type="GO" id="GO:0009055">
    <property type="term" value="F:electron transfer activity"/>
    <property type="evidence" value="ECO:0007669"/>
    <property type="project" value="InterPro"/>
</dbReference>
<keyword evidence="5" id="KW-0349">Heme</keyword>
<evidence type="ECO:0000256" key="14">
    <source>
        <dbReference type="SAM" id="Phobius"/>
    </source>
</evidence>
<evidence type="ECO:0000256" key="7">
    <source>
        <dbReference type="ARBA" id="ARBA00022723"/>
    </source>
</evidence>
<evidence type="ECO:0000256" key="9">
    <source>
        <dbReference type="ARBA" id="ARBA00022989"/>
    </source>
</evidence>
<name>A0AA89PIA5_9GAMM</name>
<keyword evidence="7" id="KW-0479">Metal-binding</keyword>
<keyword evidence="10" id="KW-0408">Iron</keyword>
<dbReference type="RefSeq" id="WP_221296242.1">
    <property type="nucleotide sequence ID" value="NZ_JACHHR010000002.1"/>
</dbReference>
<dbReference type="InterPro" id="IPR052168">
    <property type="entry name" value="Cytochrome_b561_oxidase"/>
</dbReference>
<keyword evidence="4" id="KW-1003">Cell membrane</keyword>
<feature type="transmembrane region" description="Helical" evidence="14">
    <location>
        <begin position="170"/>
        <end position="187"/>
    </location>
</feature>
<dbReference type="SUPFAM" id="SSF81342">
    <property type="entry name" value="Transmembrane di-heme cytochromes"/>
    <property type="match status" value="1"/>
</dbReference>
<evidence type="ECO:0000256" key="11">
    <source>
        <dbReference type="ARBA" id="ARBA00023136"/>
    </source>
</evidence>
<accession>A0AA89PIA5</accession>
<dbReference type="Gene3D" id="1.20.950.20">
    <property type="entry name" value="Transmembrane di-heme cytochromes, Chain C"/>
    <property type="match status" value="1"/>
</dbReference>
<evidence type="ECO:0000256" key="10">
    <source>
        <dbReference type="ARBA" id="ARBA00023004"/>
    </source>
</evidence>
<feature type="transmembrane region" description="Helical" evidence="14">
    <location>
        <begin position="114"/>
        <end position="134"/>
    </location>
</feature>
<comment type="subcellular location">
    <subcellularLocation>
        <location evidence="2">Cell membrane</location>
        <topology evidence="2">Multi-pass membrane protein</topology>
    </subcellularLocation>
</comment>
<dbReference type="GO" id="GO:0022904">
    <property type="term" value="P:respiratory electron transport chain"/>
    <property type="evidence" value="ECO:0007669"/>
    <property type="project" value="InterPro"/>
</dbReference>
<proteinExistence type="inferred from homology"/>
<evidence type="ECO:0000256" key="6">
    <source>
        <dbReference type="ARBA" id="ARBA00022692"/>
    </source>
</evidence>
<dbReference type="InterPro" id="IPR016174">
    <property type="entry name" value="Di-haem_cyt_TM"/>
</dbReference>
<evidence type="ECO:0000256" key="4">
    <source>
        <dbReference type="ARBA" id="ARBA00022475"/>
    </source>
</evidence>
<dbReference type="Proteomes" id="UP000563601">
    <property type="component" value="Unassembled WGS sequence"/>
</dbReference>
<evidence type="ECO:0000256" key="2">
    <source>
        <dbReference type="ARBA" id="ARBA00004651"/>
    </source>
</evidence>
<dbReference type="GO" id="GO:0005886">
    <property type="term" value="C:plasma membrane"/>
    <property type="evidence" value="ECO:0007669"/>
    <property type="project" value="UniProtKB-SubCell"/>
</dbReference>
<organism evidence="16 17">
    <name type="scientific">Microbulbifer hydrolyticus</name>
    <dbReference type="NCBI Taxonomy" id="48074"/>
    <lineage>
        <taxon>Bacteria</taxon>
        <taxon>Pseudomonadati</taxon>
        <taxon>Pseudomonadota</taxon>
        <taxon>Gammaproteobacteria</taxon>
        <taxon>Cellvibrionales</taxon>
        <taxon>Microbulbiferaceae</taxon>
        <taxon>Microbulbifer</taxon>
    </lineage>
</organism>
<keyword evidence="6 14" id="KW-0812">Transmembrane</keyword>
<feature type="region of interest" description="Disordered" evidence="13">
    <location>
        <begin position="1"/>
        <end position="24"/>
    </location>
</feature>
<dbReference type="AlphaFoldDB" id="A0AA89PIA5"/>
<dbReference type="EMBL" id="JACHHR010000002">
    <property type="protein sequence ID" value="MBB5210993.1"/>
    <property type="molecule type" value="Genomic_DNA"/>
</dbReference>
<evidence type="ECO:0000313" key="16">
    <source>
        <dbReference type="EMBL" id="MBB5210993.1"/>
    </source>
</evidence>
<evidence type="ECO:0000256" key="3">
    <source>
        <dbReference type="ARBA" id="ARBA00022448"/>
    </source>
</evidence>
<sequence>MPASIDRIKPIDRNHYPKPQTESVVQTRNSTTHYGWVAVLFHWLMAPAIIGMFALGWWMVGLSYYDPWYRQGPDIHKSVGILLLMLLAARLVWRWANVEPAPEPAPRWQQRAAGAAHGLIYGLLLVIFVSGYLISTADGRAIEVFNWFSVPATLHGLENQEDIAGSIHKWLAWALMGLVVLHGLAAFKHHFVNKDRTLIKMLGRAPRG</sequence>
<evidence type="ECO:0000259" key="15">
    <source>
        <dbReference type="Pfam" id="PF01292"/>
    </source>
</evidence>
<feature type="domain" description="Cytochrome b561 bacterial/Ni-hydrogenase" evidence="15">
    <location>
        <begin position="33"/>
        <end position="203"/>
    </location>
</feature>
<evidence type="ECO:0000256" key="12">
    <source>
        <dbReference type="ARBA" id="ARBA00037975"/>
    </source>
</evidence>
<dbReference type="GO" id="GO:0020037">
    <property type="term" value="F:heme binding"/>
    <property type="evidence" value="ECO:0007669"/>
    <property type="project" value="TreeGrafter"/>
</dbReference>
<reference evidence="16 17" key="1">
    <citation type="submission" date="2020-08" db="EMBL/GenBank/DDBJ databases">
        <title>Genomic Encyclopedia of Type Strains, Phase IV (KMG-IV): sequencing the most valuable type-strain genomes for metagenomic binning, comparative biology and taxonomic classification.</title>
        <authorList>
            <person name="Goeker M."/>
        </authorList>
    </citation>
    <scope>NUCLEOTIDE SEQUENCE [LARGE SCALE GENOMIC DNA]</scope>
    <source>
        <strain evidence="16 17">DSM 11525</strain>
    </source>
</reference>
<evidence type="ECO:0000256" key="1">
    <source>
        <dbReference type="ARBA" id="ARBA00001970"/>
    </source>
</evidence>
<feature type="compositionally biased region" description="Basic and acidic residues" evidence="13">
    <location>
        <begin position="1"/>
        <end position="15"/>
    </location>
</feature>